<keyword evidence="4" id="KW-0620">Polyamine biosynthesis</keyword>
<accession>A0A8H6YQC9</accession>
<protein>
    <submittedName>
        <fullName evidence="5">PPM-type phosphatase domain-containing protein</fullName>
    </submittedName>
</protein>
<dbReference type="NCBIfam" id="TIGR00535">
    <property type="entry name" value="SAM_DCase"/>
    <property type="match status" value="1"/>
</dbReference>
<dbReference type="GO" id="GO:0006597">
    <property type="term" value="P:spermine biosynthetic process"/>
    <property type="evidence" value="ECO:0007669"/>
    <property type="project" value="InterPro"/>
</dbReference>
<dbReference type="SUPFAM" id="SSF56276">
    <property type="entry name" value="S-adenosylmethionine decarboxylase"/>
    <property type="match status" value="1"/>
</dbReference>
<dbReference type="EMBL" id="JACAZI010000004">
    <property type="protein sequence ID" value="KAF7362015.1"/>
    <property type="molecule type" value="Genomic_DNA"/>
</dbReference>
<evidence type="ECO:0000256" key="2">
    <source>
        <dbReference type="ARBA" id="ARBA00008466"/>
    </source>
</evidence>
<evidence type="ECO:0000256" key="3">
    <source>
        <dbReference type="ARBA" id="ARBA00023066"/>
    </source>
</evidence>
<dbReference type="OrthoDB" id="1068353at2759"/>
<dbReference type="GO" id="GO:0008295">
    <property type="term" value="P:spermidine biosynthetic process"/>
    <property type="evidence" value="ECO:0007669"/>
    <property type="project" value="UniProtKB-KW"/>
</dbReference>
<reference evidence="5" key="1">
    <citation type="submission" date="2020-05" db="EMBL/GenBank/DDBJ databases">
        <title>Mycena genomes resolve the evolution of fungal bioluminescence.</title>
        <authorList>
            <person name="Tsai I.J."/>
        </authorList>
    </citation>
    <scope>NUCLEOTIDE SEQUENCE</scope>
    <source>
        <strain evidence="5">CCC161011</strain>
    </source>
</reference>
<dbReference type="InterPro" id="IPR001985">
    <property type="entry name" value="S-AdoMet_decarboxylase_euk"/>
</dbReference>
<dbReference type="GO" id="GO:0005829">
    <property type="term" value="C:cytosol"/>
    <property type="evidence" value="ECO:0007669"/>
    <property type="project" value="TreeGrafter"/>
</dbReference>
<dbReference type="InterPro" id="IPR016067">
    <property type="entry name" value="S-AdoMet_deCO2ase_core"/>
</dbReference>
<dbReference type="GO" id="GO:0004014">
    <property type="term" value="F:adenosylmethionine decarboxylase activity"/>
    <property type="evidence" value="ECO:0007669"/>
    <property type="project" value="InterPro"/>
</dbReference>
<dbReference type="InterPro" id="IPR048283">
    <property type="entry name" value="AdoMetDC-like"/>
</dbReference>
<dbReference type="PANTHER" id="PTHR11570:SF0">
    <property type="entry name" value="S-ADENOSYLMETHIONINE DECARBOXYLASE PROENZYME"/>
    <property type="match status" value="1"/>
</dbReference>
<organism evidence="5 6">
    <name type="scientific">Mycena venus</name>
    <dbReference type="NCBI Taxonomy" id="2733690"/>
    <lineage>
        <taxon>Eukaryota</taxon>
        <taxon>Fungi</taxon>
        <taxon>Dikarya</taxon>
        <taxon>Basidiomycota</taxon>
        <taxon>Agaricomycotina</taxon>
        <taxon>Agaricomycetes</taxon>
        <taxon>Agaricomycetidae</taxon>
        <taxon>Agaricales</taxon>
        <taxon>Marasmiineae</taxon>
        <taxon>Mycenaceae</taxon>
        <taxon>Mycena</taxon>
    </lineage>
</organism>
<evidence type="ECO:0000313" key="6">
    <source>
        <dbReference type="Proteomes" id="UP000620124"/>
    </source>
</evidence>
<dbReference type="Gene3D" id="3.30.360.50">
    <property type="entry name" value="S-adenosylmethionine decarboxylase"/>
    <property type="match status" value="1"/>
</dbReference>
<gene>
    <name evidence="5" type="ORF">MVEN_00546700</name>
</gene>
<evidence type="ECO:0000256" key="1">
    <source>
        <dbReference type="ARBA" id="ARBA00004911"/>
    </source>
</evidence>
<keyword evidence="6" id="KW-1185">Reference proteome</keyword>
<comment type="pathway">
    <text evidence="1">Amine and polyamine biosynthesis; S-adenosylmethioninamine biosynthesis; S-adenosylmethioninamine from S-adenosyl-L-methionine: step 1/1.</text>
</comment>
<proteinExistence type="inferred from homology"/>
<dbReference type="PANTHER" id="PTHR11570">
    <property type="entry name" value="S-ADENOSYLMETHIONINE DECARBOXYLASE"/>
    <property type="match status" value="1"/>
</dbReference>
<sequence length="562" mass="61457">MCVAARTVPAPPAHPLCRSQPTSVGVRYAVSPTRTGRKSVLCTVYASITIAIKPSCPPCDGAGSSSSNPGSGRLRADQPNCKPFCGRREALDVFGTDDIYEAECDAKVEETYANRWYLVASGGKEEDDSGGGGDDVRRAGKWLKRRELDTRGVFVRVQTARIKSATGPEKLLEVWFAPSVAEIGDSASPRCGLRKVDASVWEEMLDIVKCKVLSVVHGDEMDAYLLRSVANPPFSFPPHRLILKTCGTTLNLLGLPRILEIAATYANLPRVYRCFYSRKSFMFPERQLGPHRDWKHEVEFLDNIFPNGAAYTVGKVNGDHWLLYITGPPDAESIPGSPSSSLIAERPPPDYTIEILMRDLAPAARQPFFFPTPDAADTPSTDAQALSTSLGISDIFPSHLTTLDAYSFSPCGYSANALVKWGTDPVAKTDGEGYYTIHVTPEEGWSYASFECNVPLPPSRPSPEDSTTIPDLLSLIRRVVSIFQPRHLSLTLFISSEDNENEDGESAIEAAQRAFKAALIPPAVLGDKLSIATGLPEYKRTDKINYEFGGYDLAFASFELRS</sequence>
<dbReference type="UniPathway" id="UPA00331">
    <property type="reaction ID" value="UER00451"/>
</dbReference>
<name>A0A8H6YQC9_9AGAR</name>
<dbReference type="Pfam" id="PF01536">
    <property type="entry name" value="SAM_decarbox"/>
    <property type="match status" value="1"/>
</dbReference>
<dbReference type="AlphaFoldDB" id="A0A8H6YQC9"/>
<comment type="caution">
    <text evidence="5">The sequence shown here is derived from an EMBL/GenBank/DDBJ whole genome shotgun (WGS) entry which is preliminary data.</text>
</comment>
<evidence type="ECO:0000256" key="4">
    <source>
        <dbReference type="ARBA" id="ARBA00023115"/>
    </source>
</evidence>
<dbReference type="Gene3D" id="3.60.90.10">
    <property type="entry name" value="S-adenosylmethionine decarboxylase"/>
    <property type="match status" value="1"/>
</dbReference>
<evidence type="ECO:0000313" key="5">
    <source>
        <dbReference type="EMBL" id="KAF7362015.1"/>
    </source>
</evidence>
<comment type="similarity">
    <text evidence="2">Belongs to the eukaryotic AdoMetDC family.</text>
</comment>
<keyword evidence="3" id="KW-0745">Spermidine biosynthesis</keyword>
<dbReference type="Proteomes" id="UP000620124">
    <property type="component" value="Unassembled WGS sequence"/>
</dbReference>